<dbReference type="InterPro" id="IPR009061">
    <property type="entry name" value="DNA-bd_dom_put_sf"/>
</dbReference>
<dbReference type="SUPFAM" id="SSF46955">
    <property type="entry name" value="Putative DNA-binding domain"/>
    <property type="match status" value="1"/>
</dbReference>
<proteinExistence type="predicted"/>
<dbReference type="Gene3D" id="1.10.1660.10">
    <property type="match status" value="1"/>
</dbReference>
<accession>A0A367CE68</accession>
<name>A0A367CE68_9ENTE</name>
<dbReference type="EMBL" id="LEPB01000004">
    <property type="protein sequence ID" value="RCA10935.1"/>
    <property type="molecule type" value="Genomic_DNA"/>
</dbReference>
<evidence type="ECO:0000313" key="3">
    <source>
        <dbReference type="Proteomes" id="UP000252797"/>
    </source>
</evidence>
<dbReference type="NCBIfam" id="TIGR01764">
    <property type="entry name" value="excise"/>
    <property type="match status" value="1"/>
</dbReference>
<dbReference type="GO" id="GO:0003677">
    <property type="term" value="F:DNA binding"/>
    <property type="evidence" value="ECO:0007669"/>
    <property type="project" value="InterPro"/>
</dbReference>
<dbReference type="InterPro" id="IPR041657">
    <property type="entry name" value="HTH_17"/>
</dbReference>
<reference evidence="2 3" key="1">
    <citation type="submission" date="2015-06" db="EMBL/GenBank/DDBJ databases">
        <title>The Genome Sequence of Enterococcus durans 4EA1.</title>
        <authorList>
            <consortium name="The Broad Institute Genomics Platform"/>
            <consortium name="The Broad Institute Genome Sequencing Center for Infectious Disease"/>
            <person name="Earl A.M."/>
            <person name="Van Tyne D."/>
            <person name="Lebreton F."/>
            <person name="Saavedra J.T."/>
            <person name="Gilmore M.S."/>
            <person name="Manson Mcguire A."/>
            <person name="Clock S."/>
            <person name="Crupain M."/>
            <person name="Rangan U."/>
            <person name="Young S."/>
            <person name="Abouelleil A."/>
            <person name="Cao P."/>
            <person name="Chapman S.B."/>
            <person name="Griggs A."/>
            <person name="Priest M."/>
            <person name="Shea T."/>
            <person name="Wortman J."/>
            <person name="Nusbaum C."/>
            <person name="Birren B."/>
        </authorList>
    </citation>
    <scope>NUCLEOTIDE SEQUENCE [LARGE SCALE GENOMIC DNA]</scope>
    <source>
        <strain evidence="2 3">4EA1</strain>
    </source>
</reference>
<dbReference type="Proteomes" id="UP000252797">
    <property type="component" value="Unassembled WGS sequence"/>
</dbReference>
<gene>
    <name evidence="2" type="ORF">EA71_01689</name>
</gene>
<organism evidence="2 3">
    <name type="scientific">Enterococcus durans</name>
    <dbReference type="NCBI Taxonomy" id="53345"/>
    <lineage>
        <taxon>Bacteria</taxon>
        <taxon>Bacillati</taxon>
        <taxon>Bacillota</taxon>
        <taxon>Bacilli</taxon>
        <taxon>Lactobacillales</taxon>
        <taxon>Enterococcaceae</taxon>
        <taxon>Enterococcus</taxon>
    </lineage>
</organism>
<dbReference type="Pfam" id="PF12728">
    <property type="entry name" value="HTH_17"/>
    <property type="match status" value="1"/>
</dbReference>
<comment type="caution">
    <text evidence="2">The sequence shown here is derived from an EMBL/GenBank/DDBJ whole genome shotgun (WGS) entry which is preliminary data.</text>
</comment>
<dbReference type="InterPro" id="IPR010093">
    <property type="entry name" value="SinI_DNA-bd"/>
</dbReference>
<feature type="domain" description="Helix-turn-helix" evidence="1">
    <location>
        <begin position="4"/>
        <end position="49"/>
    </location>
</feature>
<evidence type="ECO:0000259" key="1">
    <source>
        <dbReference type="Pfam" id="PF12728"/>
    </source>
</evidence>
<protein>
    <recommendedName>
        <fullName evidence="1">Helix-turn-helix domain-containing protein</fullName>
    </recommendedName>
</protein>
<dbReference type="RefSeq" id="WP_113845784.1">
    <property type="nucleotide sequence ID" value="NZ_LEPB01000004.1"/>
</dbReference>
<evidence type="ECO:0000313" key="2">
    <source>
        <dbReference type="EMBL" id="RCA10935.1"/>
    </source>
</evidence>
<dbReference type="AlphaFoldDB" id="A0A367CE68"/>
<sequence>MKDYYSVQELAEQLNVTTRSIRNYLQEGKLHGTKAGDKWRFTEQDLYDFLYGVEETNQDQENKRIFEAPVTLRFSLVTTDFYAMQKFKDTVFTYYLDVYANKKERLLHYQHLKQNHYELTIGGNFNYVMNFSHWIYKLLQKQSSITLKKMASS</sequence>